<dbReference type="AlphaFoldDB" id="A0AAD0U8W6"/>
<sequence length="159" mass="17972">MHFDARAAKLLQPGQHLTVPDYPGLRLKATESTRTWVYRYKSPVDGKMRQVKIGSWPAMSVAAAIVRWEELKVERDAGVDLAVQRRDERKQAQELANSEKESARLASLSVSEVCTFYLEGYIRLNRMEKGYKEVKRTFEKMLGEFGDAPCVGAFQGEGG</sequence>
<evidence type="ECO:0000259" key="3">
    <source>
        <dbReference type="Pfam" id="PF13356"/>
    </source>
</evidence>
<evidence type="ECO:0000313" key="5">
    <source>
        <dbReference type="Proteomes" id="UP000269199"/>
    </source>
</evidence>
<dbReference type="InterPro" id="IPR050808">
    <property type="entry name" value="Phage_Integrase"/>
</dbReference>
<protein>
    <submittedName>
        <fullName evidence="4">DUF4102 domain-containing protein</fullName>
    </submittedName>
</protein>
<dbReference type="RefSeq" id="WP_061790183.1">
    <property type="nucleotide sequence ID" value="NZ_CP024996.1"/>
</dbReference>
<comment type="similarity">
    <text evidence="1">Belongs to the 'phage' integrase family.</text>
</comment>
<dbReference type="EMBL" id="CP024996">
    <property type="protein sequence ID" value="AYR25472.1"/>
    <property type="molecule type" value="Genomic_DNA"/>
</dbReference>
<gene>
    <name evidence="4" type="ORF">RC54_17340</name>
</gene>
<reference evidence="4 5" key="1">
    <citation type="submission" date="2017-11" db="EMBL/GenBank/DDBJ databases">
        <title>Complete genome sequence of Herbaspirillum rubrisubalbicans DSM 11543.</title>
        <authorList>
            <person name="Chen M."/>
            <person name="An Q."/>
        </authorList>
    </citation>
    <scope>NUCLEOTIDE SEQUENCE [LARGE SCALE GENOMIC DNA]</scope>
    <source>
        <strain evidence="4 5">DSM 11543</strain>
    </source>
</reference>
<dbReference type="GO" id="GO:0015074">
    <property type="term" value="P:DNA integration"/>
    <property type="evidence" value="ECO:0007669"/>
    <property type="project" value="UniProtKB-KW"/>
</dbReference>
<dbReference type="InterPro" id="IPR038488">
    <property type="entry name" value="Integrase_DNA-bd_sf"/>
</dbReference>
<name>A0AAD0U8W6_9BURK</name>
<evidence type="ECO:0000256" key="1">
    <source>
        <dbReference type="ARBA" id="ARBA00008857"/>
    </source>
</evidence>
<dbReference type="PANTHER" id="PTHR30629">
    <property type="entry name" value="PROPHAGE INTEGRASE"/>
    <property type="match status" value="1"/>
</dbReference>
<evidence type="ECO:0000256" key="2">
    <source>
        <dbReference type="ARBA" id="ARBA00022908"/>
    </source>
</evidence>
<dbReference type="Pfam" id="PF13356">
    <property type="entry name" value="Arm-DNA-bind_3"/>
    <property type="match status" value="1"/>
</dbReference>
<dbReference type="Gene3D" id="3.30.160.390">
    <property type="entry name" value="Integrase, DNA-binding domain"/>
    <property type="match status" value="1"/>
</dbReference>
<organism evidence="4 5">
    <name type="scientific">Herbaspirillum rubrisubalbicans</name>
    <dbReference type="NCBI Taxonomy" id="80842"/>
    <lineage>
        <taxon>Bacteria</taxon>
        <taxon>Pseudomonadati</taxon>
        <taxon>Pseudomonadota</taxon>
        <taxon>Betaproteobacteria</taxon>
        <taxon>Burkholderiales</taxon>
        <taxon>Oxalobacteraceae</taxon>
        <taxon>Herbaspirillum</taxon>
    </lineage>
</organism>
<dbReference type="InterPro" id="IPR025166">
    <property type="entry name" value="Integrase_DNA_bind_dom"/>
</dbReference>
<keyword evidence="2" id="KW-0229">DNA integration</keyword>
<proteinExistence type="inferred from homology"/>
<feature type="domain" description="Integrase DNA-binding" evidence="3">
    <location>
        <begin position="12"/>
        <end position="87"/>
    </location>
</feature>
<dbReference type="Proteomes" id="UP000269199">
    <property type="component" value="Chromosome"/>
</dbReference>
<accession>A0AAD0U8W6</accession>
<dbReference type="PANTHER" id="PTHR30629:SF2">
    <property type="entry name" value="PROPHAGE INTEGRASE INTS-RELATED"/>
    <property type="match status" value="1"/>
</dbReference>
<evidence type="ECO:0000313" key="4">
    <source>
        <dbReference type="EMBL" id="AYR25472.1"/>
    </source>
</evidence>